<dbReference type="InterPro" id="IPR013783">
    <property type="entry name" value="Ig-like_fold"/>
</dbReference>
<dbReference type="GO" id="GO:0042609">
    <property type="term" value="F:CD4 receptor binding"/>
    <property type="evidence" value="ECO:0007669"/>
    <property type="project" value="TreeGrafter"/>
</dbReference>
<feature type="signal peptide" evidence="1">
    <location>
        <begin position="1"/>
        <end position="21"/>
    </location>
</feature>
<dbReference type="Gene3D" id="2.60.40.10">
    <property type="entry name" value="Immunoglobulins"/>
    <property type="match status" value="2"/>
</dbReference>
<organism evidence="3 4">
    <name type="scientific">Crassostrea virginica</name>
    <name type="common">Eastern oyster</name>
    <dbReference type="NCBI Taxonomy" id="6565"/>
    <lineage>
        <taxon>Eukaryota</taxon>
        <taxon>Metazoa</taxon>
        <taxon>Spiralia</taxon>
        <taxon>Lophotrochozoa</taxon>
        <taxon>Mollusca</taxon>
        <taxon>Bivalvia</taxon>
        <taxon>Autobranchia</taxon>
        <taxon>Pteriomorphia</taxon>
        <taxon>Ostreida</taxon>
        <taxon>Ostreoidea</taxon>
        <taxon>Ostreidae</taxon>
        <taxon>Crassostrea</taxon>
    </lineage>
</organism>
<accession>A0A8B8D3V7</accession>
<dbReference type="PANTHER" id="PTHR46958:SF1">
    <property type="entry name" value="B-CELL RECEPTOR CD22"/>
    <property type="match status" value="1"/>
</dbReference>
<dbReference type="PANTHER" id="PTHR46958">
    <property type="entry name" value="B-CELL RECEPTOR CD22"/>
    <property type="match status" value="1"/>
</dbReference>
<feature type="chain" id="PRO_5034511359" evidence="1">
    <location>
        <begin position="22"/>
        <end position="286"/>
    </location>
</feature>
<sequence length="286" mass="32710">MEKTFLVCLVYAFAIDTSVLYIKVSDGPRNVRIAYAADDEQLWEGSGYITIRCNADCNPLCDRYLIYHNDTLKDTSKEIKITKTRENSGRYYCSASNSVGRGYVQSGNVANISIKYGPRNVSIEYTTDHGNLWEGHGYITIRCNADCNPPCDRYLIYHNDTLKDTSKEIKITKTRENSGRYFCSASNSVRRGNVKSSTNVDITVKYQTVILKTDRKSLSMRINSDLPTNVICNIVCNYYNCQSDIKVWKDSTHYRTIPKSFRRKSIFDRRKALSLGKLGNYSIFLN</sequence>
<dbReference type="Pfam" id="PF13895">
    <property type="entry name" value="Ig_2"/>
    <property type="match status" value="1"/>
</dbReference>
<gene>
    <name evidence="4" type="primary">LOC111124254</name>
</gene>
<evidence type="ECO:0000313" key="3">
    <source>
        <dbReference type="Proteomes" id="UP000694844"/>
    </source>
</evidence>
<dbReference type="GO" id="GO:0005769">
    <property type="term" value="C:early endosome"/>
    <property type="evidence" value="ECO:0007669"/>
    <property type="project" value="TreeGrafter"/>
</dbReference>
<dbReference type="RefSeq" id="XP_022322817.1">
    <property type="nucleotide sequence ID" value="XM_022467109.1"/>
</dbReference>
<evidence type="ECO:0000259" key="2">
    <source>
        <dbReference type="PROSITE" id="PS50835"/>
    </source>
</evidence>
<protein>
    <submittedName>
        <fullName evidence="4">B-cell receptor CD22-like</fullName>
    </submittedName>
</protein>
<feature type="domain" description="Ig-like" evidence="2">
    <location>
        <begin position="118"/>
        <end position="203"/>
    </location>
</feature>
<keyword evidence="3" id="KW-1185">Reference proteome</keyword>
<dbReference type="PROSITE" id="PS50835">
    <property type="entry name" value="IG_LIKE"/>
    <property type="match status" value="2"/>
</dbReference>
<dbReference type="InterPro" id="IPR036179">
    <property type="entry name" value="Ig-like_dom_sf"/>
</dbReference>
<dbReference type="InterPro" id="IPR007110">
    <property type="entry name" value="Ig-like_dom"/>
</dbReference>
<reference evidence="4" key="1">
    <citation type="submission" date="2025-08" db="UniProtKB">
        <authorList>
            <consortium name="RefSeq"/>
        </authorList>
    </citation>
    <scope>IDENTIFICATION</scope>
    <source>
        <tissue evidence="4">Whole sample</tissue>
    </source>
</reference>
<evidence type="ECO:0000256" key="1">
    <source>
        <dbReference type="SAM" id="SignalP"/>
    </source>
</evidence>
<dbReference type="GO" id="GO:0009897">
    <property type="term" value="C:external side of plasma membrane"/>
    <property type="evidence" value="ECO:0007669"/>
    <property type="project" value="TreeGrafter"/>
</dbReference>
<dbReference type="AlphaFoldDB" id="A0A8B8D3V7"/>
<dbReference type="Proteomes" id="UP000694844">
    <property type="component" value="Chromosome 3"/>
</dbReference>
<dbReference type="SUPFAM" id="SSF48726">
    <property type="entry name" value="Immunoglobulin"/>
    <property type="match status" value="2"/>
</dbReference>
<dbReference type="OrthoDB" id="6078854at2759"/>
<dbReference type="GO" id="GO:0033691">
    <property type="term" value="F:sialic acid binding"/>
    <property type="evidence" value="ECO:0007669"/>
    <property type="project" value="TreeGrafter"/>
</dbReference>
<feature type="domain" description="Ig-like" evidence="2">
    <location>
        <begin position="28"/>
        <end position="110"/>
    </location>
</feature>
<dbReference type="GeneID" id="111124254"/>
<dbReference type="GO" id="GO:0055037">
    <property type="term" value="C:recycling endosome"/>
    <property type="evidence" value="ECO:0007669"/>
    <property type="project" value="TreeGrafter"/>
</dbReference>
<dbReference type="GO" id="GO:0050859">
    <property type="term" value="P:negative regulation of B cell receptor signaling pathway"/>
    <property type="evidence" value="ECO:0007669"/>
    <property type="project" value="TreeGrafter"/>
</dbReference>
<keyword evidence="1" id="KW-0732">Signal</keyword>
<evidence type="ECO:0000313" key="4">
    <source>
        <dbReference type="RefSeq" id="XP_022322817.1"/>
    </source>
</evidence>
<proteinExistence type="predicted"/>
<dbReference type="GO" id="GO:0019903">
    <property type="term" value="F:protein phosphatase binding"/>
    <property type="evidence" value="ECO:0007669"/>
    <property type="project" value="TreeGrafter"/>
</dbReference>
<dbReference type="GO" id="GO:0070062">
    <property type="term" value="C:extracellular exosome"/>
    <property type="evidence" value="ECO:0007669"/>
    <property type="project" value="TreeGrafter"/>
</dbReference>
<name>A0A8B8D3V7_CRAVI</name>
<dbReference type="KEGG" id="cvn:111124254"/>